<name>A0A4Y1R4Q8_PRUDU</name>
<evidence type="ECO:0000313" key="1">
    <source>
        <dbReference type="EMBL" id="BBG98976.1"/>
    </source>
</evidence>
<reference evidence="1" key="1">
    <citation type="journal article" date="2019" name="Science">
        <title>Mutation of a bHLH transcription factor allowed almond domestication.</title>
        <authorList>
            <person name="Sanchez-Perez R."/>
            <person name="Pavan S."/>
            <person name="Mazzeo R."/>
            <person name="Moldovan C."/>
            <person name="Aiese Cigliano R."/>
            <person name="Del Cueto J."/>
            <person name="Ricciardi F."/>
            <person name="Lotti C."/>
            <person name="Ricciardi L."/>
            <person name="Dicenta F."/>
            <person name="Lopez-Marques R.L."/>
            <person name="Lindberg Moller B."/>
        </authorList>
    </citation>
    <scope>NUCLEOTIDE SEQUENCE</scope>
</reference>
<gene>
    <name evidence="1" type="ORF">Prudu_008516</name>
</gene>
<dbReference type="AlphaFoldDB" id="A0A4Y1R4Q8"/>
<sequence length="154" mass="17356">MSDYWCGFAECSIKVTTDELEFDTKVQEMHKILKSKKCTSCSSTRISRALNVIELAARAIDTKVEFAVNNCRTIALNETLGDQSIEEHFCLALLSGSFSPDFQDHHLIYSSIANCHSRGYSNLEPLPTLRRETRTNQTNLYDSSLLLPVTYAIP</sequence>
<organism evidence="1">
    <name type="scientific">Prunus dulcis</name>
    <name type="common">Almond</name>
    <name type="synonym">Amygdalus dulcis</name>
    <dbReference type="NCBI Taxonomy" id="3755"/>
    <lineage>
        <taxon>Eukaryota</taxon>
        <taxon>Viridiplantae</taxon>
        <taxon>Streptophyta</taxon>
        <taxon>Embryophyta</taxon>
        <taxon>Tracheophyta</taxon>
        <taxon>Spermatophyta</taxon>
        <taxon>Magnoliopsida</taxon>
        <taxon>eudicotyledons</taxon>
        <taxon>Gunneridae</taxon>
        <taxon>Pentapetalae</taxon>
        <taxon>rosids</taxon>
        <taxon>fabids</taxon>
        <taxon>Rosales</taxon>
        <taxon>Rosaceae</taxon>
        <taxon>Amygdaloideae</taxon>
        <taxon>Amygdaleae</taxon>
        <taxon>Prunus</taxon>
    </lineage>
</organism>
<dbReference type="EMBL" id="AP019299">
    <property type="protein sequence ID" value="BBG98976.1"/>
    <property type="molecule type" value="Genomic_DNA"/>
</dbReference>
<proteinExistence type="predicted"/>
<accession>A0A4Y1R4Q8</accession>
<protein>
    <submittedName>
        <fullName evidence="1">Uncharacterized protein</fullName>
    </submittedName>
</protein>